<accession>A0A2G2WY19</accession>
<protein>
    <submittedName>
        <fullName evidence="2">Uncharacterized protein</fullName>
    </submittedName>
</protein>
<proteinExistence type="predicted"/>
<evidence type="ECO:0000313" key="3">
    <source>
        <dbReference type="Proteomes" id="UP000224567"/>
    </source>
</evidence>
<reference evidence="2 3" key="1">
    <citation type="journal article" date="2017" name="Genome Biol.">
        <title>New reference genome sequences of hot pepper reveal the massive evolution of plant disease-resistance genes by retroduplication.</title>
        <authorList>
            <person name="Kim S."/>
            <person name="Park J."/>
            <person name="Yeom S.I."/>
            <person name="Kim Y.M."/>
            <person name="Seo E."/>
            <person name="Kim K.T."/>
            <person name="Kim M.S."/>
            <person name="Lee J.M."/>
            <person name="Cheong K."/>
            <person name="Shin H.S."/>
            <person name="Kim S.B."/>
            <person name="Han K."/>
            <person name="Lee J."/>
            <person name="Park M."/>
            <person name="Lee H.A."/>
            <person name="Lee H.Y."/>
            <person name="Lee Y."/>
            <person name="Oh S."/>
            <person name="Lee J.H."/>
            <person name="Choi E."/>
            <person name="Choi E."/>
            <person name="Lee S.E."/>
            <person name="Jeon J."/>
            <person name="Kim H."/>
            <person name="Choi G."/>
            <person name="Song H."/>
            <person name="Lee J."/>
            <person name="Lee S.C."/>
            <person name="Kwon J.K."/>
            <person name="Lee H.Y."/>
            <person name="Koo N."/>
            <person name="Hong Y."/>
            <person name="Kim R.W."/>
            <person name="Kang W.H."/>
            <person name="Huh J.H."/>
            <person name="Kang B.C."/>
            <person name="Yang T.J."/>
            <person name="Lee Y.H."/>
            <person name="Bennetzen J.L."/>
            <person name="Choi D."/>
        </authorList>
    </citation>
    <scope>NUCLEOTIDE SEQUENCE [LARGE SCALE GENOMIC DNA]</scope>
    <source>
        <strain evidence="3">cv. PBC81</strain>
    </source>
</reference>
<reference evidence="3" key="2">
    <citation type="journal article" date="2017" name="J. Anim. Genet.">
        <title>Multiple reference genome sequences of hot pepper reveal the massive evolution of plant disease resistance genes by retroduplication.</title>
        <authorList>
            <person name="Kim S."/>
            <person name="Park J."/>
            <person name="Yeom S.-I."/>
            <person name="Kim Y.-M."/>
            <person name="Seo E."/>
            <person name="Kim K.-T."/>
            <person name="Kim M.-S."/>
            <person name="Lee J.M."/>
            <person name="Cheong K."/>
            <person name="Shin H.-S."/>
            <person name="Kim S.-B."/>
            <person name="Han K."/>
            <person name="Lee J."/>
            <person name="Park M."/>
            <person name="Lee H.-A."/>
            <person name="Lee H.-Y."/>
            <person name="Lee Y."/>
            <person name="Oh S."/>
            <person name="Lee J.H."/>
            <person name="Choi E."/>
            <person name="Choi E."/>
            <person name="Lee S.E."/>
            <person name="Jeon J."/>
            <person name="Kim H."/>
            <person name="Choi G."/>
            <person name="Song H."/>
            <person name="Lee J."/>
            <person name="Lee S.-C."/>
            <person name="Kwon J.-K."/>
            <person name="Lee H.-Y."/>
            <person name="Koo N."/>
            <person name="Hong Y."/>
            <person name="Kim R.W."/>
            <person name="Kang W.-H."/>
            <person name="Huh J.H."/>
            <person name="Kang B.-C."/>
            <person name="Yang T.-J."/>
            <person name="Lee Y.-H."/>
            <person name="Bennetzen J.L."/>
            <person name="Choi D."/>
        </authorList>
    </citation>
    <scope>NUCLEOTIDE SEQUENCE [LARGE SCALE GENOMIC DNA]</scope>
    <source>
        <strain evidence="3">cv. PBC81</strain>
    </source>
</reference>
<keyword evidence="3" id="KW-1185">Reference proteome</keyword>
<dbReference type="EMBL" id="MLFT02000004">
    <property type="protein sequence ID" value="PHT50137.1"/>
    <property type="molecule type" value="Genomic_DNA"/>
</dbReference>
<feature type="coiled-coil region" evidence="1">
    <location>
        <begin position="8"/>
        <end position="35"/>
    </location>
</feature>
<keyword evidence="1" id="KW-0175">Coiled coil</keyword>
<sequence length="113" mass="13249">MVDPVWDVTILRDAMRELQKEVQDLHWELAAVRMMMFEEIEFCGDLDFFPAPLKEVGVEVVAPQNQIELDSVVDDDYSDEEIDVDEPNFDVYDQFYLLSLYSMHVAAIWGYSY</sequence>
<gene>
    <name evidence="2" type="ORF">CQW23_09884</name>
</gene>
<evidence type="ECO:0000256" key="1">
    <source>
        <dbReference type="SAM" id="Coils"/>
    </source>
</evidence>
<dbReference type="OrthoDB" id="1705378at2759"/>
<evidence type="ECO:0000313" key="2">
    <source>
        <dbReference type="EMBL" id="PHT50137.1"/>
    </source>
</evidence>
<name>A0A2G2WY19_CAPBA</name>
<comment type="caution">
    <text evidence="2">The sequence shown here is derived from an EMBL/GenBank/DDBJ whole genome shotgun (WGS) entry which is preliminary data.</text>
</comment>
<dbReference type="Proteomes" id="UP000224567">
    <property type="component" value="Unassembled WGS sequence"/>
</dbReference>
<dbReference type="AlphaFoldDB" id="A0A2G2WY19"/>
<organism evidence="2 3">
    <name type="scientific">Capsicum baccatum</name>
    <name type="common">Peruvian pepper</name>
    <dbReference type="NCBI Taxonomy" id="33114"/>
    <lineage>
        <taxon>Eukaryota</taxon>
        <taxon>Viridiplantae</taxon>
        <taxon>Streptophyta</taxon>
        <taxon>Embryophyta</taxon>
        <taxon>Tracheophyta</taxon>
        <taxon>Spermatophyta</taxon>
        <taxon>Magnoliopsida</taxon>
        <taxon>eudicotyledons</taxon>
        <taxon>Gunneridae</taxon>
        <taxon>Pentapetalae</taxon>
        <taxon>asterids</taxon>
        <taxon>lamiids</taxon>
        <taxon>Solanales</taxon>
        <taxon>Solanaceae</taxon>
        <taxon>Solanoideae</taxon>
        <taxon>Capsiceae</taxon>
        <taxon>Capsicum</taxon>
    </lineage>
</organism>